<dbReference type="EMBL" id="KZ293666">
    <property type="protein sequence ID" value="PBK90097.1"/>
    <property type="molecule type" value="Genomic_DNA"/>
</dbReference>
<dbReference type="InParanoid" id="A0A2H3DLY7"/>
<accession>A0A2H3DLY7</accession>
<sequence length="223" mass="25921">MLHLDAVAHSIPEPVLPPKSLNSQISGILRATQPFLDTDHDWILQNIEVLEQQLSVYDALLDRIDKVRSGIQNRRDTVHRFMATYSSTLAPIRRLPSEIFRAVFREVQLSLRRNPPEYLFPLKEPTALHFSQVPWELSRVCGAWRDIILSYPQLWSRIVLQFGRCRPAKDLRDTIPALQTMILRSVQYPLDIVFEVGYSEIEDAAIEAFPVILEESYRWRSIE</sequence>
<proteinExistence type="predicted"/>
<evidence type="ECO:0000313" key="2">
    <source>
        <dbReference type="Proteomes" id="UP000217790"/>
    </source>
</evidence>
<name>A0A2H3DLY7_ARMGA</name>
<dbReference type="OrthoDB" id="3365698at2759"/>
<gene>
    <name evidence="1" type="ORF">ARMGADRAFT_934713</name>
</gene>
<feature type="non-terminal residue" evidence="1">
    <location>
        <position position="223"/>
    </location>
</feature>
<dbReference type="Proteomes" id="UP000217790">
    <property type="component" value="Unassembled WGS sequence"/>
</dbReference>
<organism evidence="1 2">
    <name type="scientific">Armillaria gallica</name>
    <name type="common">Bulbous honey fungus</name>
    <name type="synonym">Armillaria bulbosa</name>
    <dbReference type="NCBI Taxonomy" id="47427"/>
    <lineage>
        <taxon>Eukaryota</taxon>
        <taxon>Fungi</taxon>
        <taxon>Dikarya</taxon>
        <taxon>Basidiomycota</taxon>
        <taxon>Agaricomycotina</taxon>
        <taxon>Agaricomycetes</taxon>
        <taxon>Agaricomycetidae</taxon>
        <taxon>Agaricales</taxon>
        <taxon>Marasmiineae</taxon>
        <taxon>Physalacriaceae</taxon>
        <taxon>Armillaria</taxon>
    </lineage>
</organism>
<dbReference type="STRING" id="47427.A0A2H3DLY7"/>
<evidence type="ECO:0000313" key="1">
    <source>
        <dbReference type="EMBL" id="PBK90097.1"/>
    </source>
</evidence>
<dbReference type="AlphaFoldDB" id="A0A2H3DLY7"/>
<reference evidence="2" key="1">
    <citation type="journal article" date="2017" name="Nat. Ecol. Evol.">
        <title>Genome expansion and lineage-specific genetic innovations in the forest pathogenic fungi Armillaria.</title>
        <authorList>
            <person name="Sipos G."/>
            <person name="Prasanna A.N."/>
            <person name="Walter M.C."/>
            <person name="O'Connor E."/>
            <person name="Balint B."/>
            <person name="Krizsan K."/>
            <person name="Kiss B."/>
            <person name="Hess J."/>
            <person name="Varga T."/>
            <person name="Slot J."/>
            <person name="Riley R."/>
            <person name="Boka B."/>
            <person name="Rigling D."/>
            <person name="Barry K."/>
            <person name="Lee J."/>
            <person name="Mihaltcheva S."/>
            <person name="LaButti K."/>
            <person name="Lipzen A."/>
            <person name="Waldron R."/>
            <person name="Moloney N.M."/>
            <person name="Sperisen C."/>
            <person name="Kredics L."/>
            <person name="Vagvoelgyi C."/>
            <person name="Patrignani A."/>
            <person name="Fitzpatrick D."/>
            <person name="Nagy I."/>
            <person name="Doyle S."/>
            <person name="Anderson J.B."/>
            <person name="Grigoriev I.V."/>
            <person name="Gueldener U."/>
            <person name="Muensterkoetter M."/>
            <person name="Nagy L.G."/>
        </authorList>
    </citation>
    <scope>NUCLEOTIDE SEQUENCE [LARGE SCALE GENOMIC DNA]</scope>
    <source>
        <strain evidence="2">Ar21-2</strain>
    </source>
</reference>
<keyword evidence="2" id="KW-1185">Reference proteome</keyword>
<protein>
    <submittedName>
        <fullName evidence="1">Uncharacterized protein</fullName>
    </submittedName>
</protein>